<dbReference type="GO" id="GO:0052816">
    <property type="term" value="F:long-chain fatty acyl-CoA hydrolase activity"/>
    <property type="evidence" value="ECO:0007669"/>
    <property type="project" value="TreeGrafter"/>
</dbReference>
<dbReference type="AlphaFoldDB" id="A0A9W7FX58"/>
<gene>
    <name evidence="3" type="ORF">TrCOL_g5770</name>
</gene>
<protein>
    <recommendedName>
        <fullName evidence="2">HotDog ACOT-type domain-containing protein</fullName>
    </recommendedName>
</protein>
<name>A0A9W7FX58_9STRA</name>
<dbReference type="CDD" id="cd03442">
    <property type="entry name" value="BFIT_BACH"/>
    <property type="match status" value="1"/>
</dbReference>
<reference evidence="4" key="1">
    <citation type="journal article" date="2023" name="Commun. Biol.">
        <title>Genome analysis of Parmales, the sister group of diatoms, reveals the evolutionary specialization of diatoms from phago-mixotrophs to photoautotrophs.</title>
        <authorList>
            <person name="Ban H."/>
            <person name="Sato S."/>
            <person name="Yoshikawa S."/>
            <person name="Yamada K."/>
            <person name="Nakamura Y."/>
            <person name="Ichinomiya M."/>
            <person name="Sato N."/>
            <person name="Blanc-Mathieu R."/>
            <person name="Endo H."/>
            <person name="Kuwata A."/>
            <person name="Ogata H."/>
        </authorList>
    </citation>
    <scope>NUCLEOTIDE SEQUENCE [LARGE SCALE GENOMIC DNA]</scope>
</reference>
<dbReference type="GO" id="GO:0005829">
    <property type="term" value="C:cytosol"/>
    <property type="evidence" value="ECO:0007669"/>
    <property type="project" value="TreeGrafter"/>
</dbReference>
<keyword evidence="1" id="KW-0378">Hydrolase</keyword>
<dbReference type="InterPro" id="IPR029069">
    <property type="entry name" value="HotDog_dom_sf"/>
</dbReference>
<keyword evidence="4" id="KW-1185">Reference proteome</keyword>
<dbReference type="OrthoDB" id="331699at2759"/>
<evidence type="ECO:0000313" key="3">
    <source>
        <dbReference type="EMBL" id="GMI20946.1"/>
    </source>
</evidence>
<comment type="caution">
    <text evidence="3">The sequence shown here is derived from an EMBL/GenBank/DDBJ whole genome shotgun (WGS) entry which is preliminary data.</text>
</comment>
<sequence length="188" mass="20470">MLNRLQTVARISQLISSPSRRPGFALNTFVRHPLGFVASMSQDARETASKIALCNSESPEGGYLATRTLAMPKDENMHRDIFGGFIMSQMDLAAAIAAARHSGTRVVTVAVDKLIFKKPVHMGDTVSCYTWIKSVGRTSMNVRVLVISKDGLSGNKEQTVSEVTEGLFTMVAIDENGKKVRVPPLSDD</sequence>
<dbReference type="PANTHER" id="PTHR11049">
    <property type="entry name" value="ACYL COENZYME A THIOESTER HYDROLASE"/>
    <property type="match status" value="1"/>
</dbReference>
<evidence type="ECO:0000259" key="2">
    <source>
        <dbReference type="PROSITE" id="PS51770"/>
    </source>
</evidence>
<dbReference type="Pfam" id="PF03061">
    <property type="entry name" value="4HBT"/>
    <property type="match status" value="1"/>
</dbReference>
<organism evidence="3 4">
    <name type="scientific">Triparma columacea</name>
    <dbReference type="NCBI Taxonomy" id="722753"/>
    <lineage>
        <taxon>Eukaryota</taxon>
        <taxon>Sar</taxon>
        <taxon>Stramenopiles</taxon>
        <taxon>Ochrophyta</taxon>
        <taxon>Bolidophyceae</taxon>
        <taxon>Parmales</taxon>
        <taxon>Triparmaceae</taxon>
        <taxon>Triparma</taxon>
    </lineage>
</organism>
<dbReference type="Proteomes" id="UP001165065">
    <property type="component" value="Unassembled WGS sequence"/>
</dbReference>
<evidence type="ECO:0000256" key="1">
    <source>
        <dbReference type="ARBA" id="ARBA00022801"/>
    </source>
</evidence>
<dbReference type="InterPro" id="IPR033120">
    <property type="entry name" value="HOTDOG_ACOT"/>
</dbReference>
<proteinExistence type="predicted"/>
<dbReference type="GO" id="GO:0006637">
    <property type="term" value="P:acyl-CoA metabolic process"/>
    <property type="evidence" value="ECO:0007669"/>
    <property type="project" value="TreeGrafter"/>
</dbReference>
<dbReference type="EMBL" id="BRYA01000524">
    <property type="protein sequence ID" value="GMI20946.1"/>
    <property type="molecule type" value="Genomic_DNA"/>
</dbReference>
<dbReference type="Gene3D" id="3.10.129.10">
    <property type="entry name" value="Hotdog Thioesterase"/>
    <property type="match status" value="1"/>
</dbReference>
<feature type="domain" description="HotDog ACOT-type" evidence="2">
    <location>
        <begin position="60"/>
        <end position="176"/>
    </location>
</feature>
<dbReference type="SUPFAM" id="SSF54637">
    <property type="entry name" value="Thioesterase/thiol ester dehydrase-isomerase"/>
    <property type="match status" value="1"/>
</dbReference>
<dbReference type="InterPro" id="IPR006683">
    <property type="entry name" value="Thioestr_dom"/>
</dbReference>
<dbReference type="PANTHER" id="PTHR11049:SF5">
    <property type="entry name" value="ACYL-COA THIOESTER HYDROLASE YCIA"/>
    <property type="match status" value="1"/>
</dbReference>
<dbReference type="InterPro" id="IPR040170">
    <property type="entry name" value="Cytosol_ACT"/>
</dbReference>
<evidence type="ECO:0000313" key="4">
    <source>
        <dbReference type="Proteomes" id="UP001165065"/>
    </source>
</evidence>
<dbReference type="GO" id="GO:0009062">
    <property type="term" value="P:fatty acid catabolic process"/>
    <property type="evidence" value="ECO:0007669"/>
    <property type="project" value="TreeGrafter"/>
</dbReference>
<dbReference type="PROSITE" id="PS51770">
    <property type="entry name" value="HOTDOG_ACOT"/>
    <property type="match status" value="1"/>
</dbReference>
<accession>A0A9W7FX58</accession>